<dbReference type="Pfam" id="PF08484">
    <property type="entry name" value="Methyltransf_14"/>
    <property type="match status" value="1"/>
</dbReference>
<dbReference type="InterPro" id="IPR029063">
    <property type="entry name" value="SAM-dependent_MTases_sf"/>
</dbReference>
<protein>
    <submittedName>
        <fullName evidence="3">Methyltransferase</fullName>
    </submittedName>
</protein>
<dbReference type="GO" id="GO:0032259">
    <property type="term" value="P:methylation"/>
    <property type="evidence" value="ECO:0007669"/>
    <property type="project" value="UniProtKB-KW"/>
</dbReference>
<evidence type="ECO:0000259" key="2">
    <source>
        <dbReference type="Pfam" id="PF08484"/>
    </source>
</evidence>
<dbReference type="Pfam" id="PF13489">
    <property type="entry name" value="Methyltransf_23"/>
    <property type="match status" value="1"/>
</dbReference>
<dbReference type="AlphaFoldDB" id="A0A249L5W6"/>
<accession>A0A249L5W6</accession>
<reference evidence="3 4" key="1">
    <citation type="submission" date="2016-07" db="EMBL/GenBank/DDBJ databases">
        <title>High microdiversification within the ubiquitous acI lineage of Actinobacteria.</title>
        <authorList>
            <person name="Neuenschwander S.M."/>
            <person name="Salcher M."/>
            <person name="Ghai R."/>
            <person name="Pernthaler J."/>
        </authorList>
    </citation>
    <scope>NUCLEOTIDE SEQUENCE [LARGE SCALE GENOMIC DNA]</scope>
    <source>
        <strain evidence="3">MMS-IIB-91</strain>
    </source>
</reference>
<keyword evidence="3" id="KW-0489">Methyltransferase</keyword>
<evidence type="ECO:0000313" key="4">
    <source>
        <dbReference type="Proteomes" id="UP000217210"/>
    </source>
</evidence>
<dbReference type="SUPFAM" id="SSF53335">
    <property type="entry name" value="S-adenosyl-L-methionine-dependent methyltransferases"/>
    <property type="match status" value="1"/>
</dbReference>
<dbReference type="OrthoDB" id="9815644at2"/>
<dbReference type="Pfam" id="PF08421">
    <property type="entry name" value="Methyltransf_13"/>
    <property type="match status" value="1"/>
</dbReference>
<organism evidence="3 4">
    <name type="scientific">Candidatus Nanopelagicus abundans</name>
    <dbReference type="NCBI Taxonomy" id="1884916"/>
    <lineage>
        <taxon>Bacteria</taxon>
        <taxon>Bacillati</taxon>
        <taxon>Actinomycetota</taxon>
        <taxon>Actinomycetes</taxon>
        <taxon>Candidatus Nanopelagicales</taxon>
        <taxon>Candidatus Nanopelagicaceae</taxon>
        <taxon>Candidatus Nanopelagicus</taxon>
    </lineage>
</organism>
<dbReference type="Gene3D" id="3.40.50.150">
    <property type="entry name" value="Vaccinia Virus protein VP39"/>
    <property type="match status" value="1"/>
</dbReference>
<dbReference type="InterPro" id="IPR038576">
    <property type="entry name" value="Methyltransf_Zn-bd_dom_put_sf"/>
</dbReference>
<dbReference type="InterPro" id="IPR013691">
    <property type="entry name" value="MeTrfase_14"/>
</dbReference>
<dbReference type="Gene3D" id="6.20.50.110">
    <property type="entry name" value="Methyltransferase, zinc-binding domain"/>
    <property type="match status" value="1"/>
</dbReference>
<evidence type="ECO:0000259" key="1">
    <source>
        <dbReference type="Pfam" id="PF08421"/>
    </source>
</evidence>
<dbReference type="EMBL" id="CP016779">
    <property type="protein sequence ID" value="ASY24325.1"/>
    <property type="molecule type" value="Genomic_DNA"/>
</dbReference>
<dbReference type="Gene3D" id="3.40.50.720">
    <property type="entry name" value="NAD(P)-binding Rossmann-like Domain"/>
    <property type="match status" value="1"/>
</dbReference>
<gene>
    <name evidence="3" type="ORF">B1sIIB91_05485</name>
</gene>
<sequence length="401" mass="45626">MINKCRACSSTVLTEIVNLGNQYLSDFRTDTSKPEKFPLIVLLCSNCSLAQLSETVARENMYHDGYGYRSGVNEQIRANLKMLVEQALSFVATPKRWLDIACNDGTLLSFVPKTTYRVGVDPVKKFKTESVRHADLVIDDYFPNAEILSQDKFEVITSISMFYDLDDPNSFVDSIKKLLAENGVWIVQQNYLMSMLENNSFDNICHEHIEYYSCTAMQKLLDAHDLEINKVMTDSINGGSIITIISHKNFRDVDSSLLKVIQKESEFGVKEPKSYDEFNSAIETVTAKLVSTLHNLKSRGKKIAIYGASTRGAVIWQNANLGPDIIEYAIERQKEKFGKYFSAIGVRIISEEEMRITPPDYLLIGPWFLKESFMHRESEYLMNGGKMIFPLPNVEVIEHLK</sequence>
<dbReference type="Proteomes" id="UP000217210">
    <property type="component" value="Chromosome"/>
</dbReference>
<dbReference type="KEGG" id="nab:B1sIIB91_05485"/>
<keyword evidence="4" id="KW-1185">Reference proteome</keyword>
<name>A0A249L5W6_9ACTN</name>
<dbReference type="InterPro" id="IPR013630">
    <property type="entry name" value="Methyltransf_Zn-bd_dom_put"/>
</dbReference>
<feature type="domain" description="Methyltransferase putative zinc binding" evidence="1">
    <location>
        <begin position="5"/>
        <end position="62"/>
    </location>
</feature>
<dbReference type="RefSeq" id="WP_095688583.1">
    <property type="nucleotide sequence ID" value="NZ_CP016779.1"/>
</dbReference>
<keyword evidence="3" id="KW-0808">Transferase</keyword>
<proteinExistence type="predicted"/>
<feature type="domain" description="C-methyltransferase" evidence="2">
    <location>
        <begin position="236"/>
        <end position="392"/>
    </location>
</feature>
<dbReference type="GO" id="GO:0008168">
    <property type="term" value="F:methyltransferase activity"/>
    <property type="evidence" value="ECO:0007669"/>
    <property type="project" value="UniProtKB-KW"/>
</dbReference>
<evidence type="ECO:0000313" key="3">
    <source>
        <dbReference type="EMBL" id="ASY24325.1"/>
    </source>
</evidence>